<dbReference type="CDD" id="cd01949">
    <property type="entry name" value="GGDEF"/>
    <property type="match status" value="1"/>
</dbReference>
<dbReference type="InterPro" id="IPR000160">
    <property type="entry name" value="GGDEF_dom"/>
</dbReference>
<dbReference type="InterPro" id="IPR029787">
    <property type="entry name" value="Nucleotide_cyclase"/>
</dbReference>
<evidence type="ECO:0000259" key="3">
    <source>
        <dbReference type="PROSITE" id="PS50887"/>
    </source>
</evidence>
<dbReference type="SMART" id="SM00267">
    <property type="entry name" value="GGDEF"/>
    <property type="match status" value="1"/>
</dbReference>
<dbReference type="InterPro" id="IPR035919">
    <property type="entry name" value="EAL_sf"/>
</dbReference>
<organism evidence="4 5">
    <name type="scientific">Alkalimonas cellulosilytica</name>
    <dbReference type="NCBI Taxonomy" id="3058395"/>
    <lineage>
        <taxon>Bacteria</taxon>
        <taxon>Pseudomonadati</taxon>
        <taxon>Pseudomonadota</taxon>
        <taxon>Gammaproteobacteria</taxon>
        <taxon>Alkalimonas</taxon>
    </lineage>
</organism>
<dbReference type="PROSITE" id="PS50887">
    <property type="entry name" value="GGDEF"/>
    <property type="match status" value="1"/>
</dbReference>
<dbReference type="CDD" id="cd00130">
    <property type="entry name" value="PAS"/>
    <property type="match status" value="1"/>
</dbReference>
<dbReference type="CDD" id="cd01948">
    <property type="entry name" value="EAL"/>
    <property type="match status" value="1"/>
</dbReference>
<keyword evidence="5" id="KW-1185">Reference proteome</keyword>
<dbReference type="InterPro" id="IPR000014">
    <property type="entry name" value="PAS"/>
</dbReference>
<dbReference type="RefSeq" id="WP_330129822.1">
    <property type="nucleotide sequence ID" value="NZ_JAUHLI010000016.1"/>
</dbReference>
<dbReference type="Gene3D" id="3.30.450.20">
    <property type="entry name" value="PAS domain"/>
    <property type="match status" value="1"/>
</dbReference>
<protein>
    <submittedName>
        <fullName evidence="4">EAL domain-containing protein</fullName>
    </submittedName>
</protein>
<dbReference type="PROSITE" id="PS50112">
    <property type="entry name" value="PAS"/>
    <property type="match status" value="1"/>
</dbReference>
<dbReference type="InterPro" id="IPR013767">
    <property type="entry name" value="PAS_fold"/>
</dbReference>
<dbReference type="PROSITE" id="PS50883">
    <property type="entry name" value="EAL"/>
    <property type="match status" value="1"/>
</dbReference>
<accession>A0ABU7J8X2</accession>
<dbReference type="EMBL" id="JAUHLI010000016">
    <property type="protein sequence ID" value="MEE2002777.1"/>
    <property type="molecule type" value="Genomic_DNA"/>
</dbReference>
<name>A0ABU7J8X2_9GAMM</name>
<dbReference type="Pfam" id="PF00563">
    <property type="entry name" value="EAL"/>
    <property type="match status" value="1"/>
</dbReference>
<dbReference type="NCBIfam" id="TIGR00254">
    <property type="entry name" value="GGDEF"/>
    <property type="match status" value="1"/>
</dbReference>
<sequence>MLTDLPSIHQDIVEQLDYFISTVSTDLRLLTLNPFGRKLCGIAADHDLMQQPLYVHNFHDKENYQFLLNIVFPHVQKHSYWQGSLCFFDQQHNCIPSHLKVLAHRDLAGTIISYTGIAHTQPSLDTKTLDELSKQLFADAIEGIMVTDTQARILKVNPAFTSITGYEAAEVIGKTPAILRSAHHGADFYRQMWQTIEENGYWQGEIWNRKKDLTVYQQWLKISRVLNSDGALSHYLAVFQDLSVIRSKDQQIHQLVNFDRLTRLGNRELLVSRFPQTLAQCRQHKSKLLVCWIDGGQLSDVNQQFGLTCGDQLIQLQAERLQQLIGPEDTLVRIYADDYILLHQTKAGFSQTNKLIGHLLEVLKQPARLGDEVLLPTPHIGVACYPEDGEQEEDLLHAAELAMFAAKEKGSPGLNFYNRQVGADYHRRALIRQKLQAALQTNELQLQLYFQPKVTLSNGSLAGAEALIRWHEPELGTISPADFIPIAEQSSLIIELDRWVVTQLCKQLLCWQQKQLSLPVISFNISARHLVEPDFTSWLLGCLQAYQIPPSALEMEITETALIDNEANAISKLQLLKDNGMRIALDDFGTGYSSLCYLKNMPLDTVKIDRSVVSDLTTNAKALCIIKSIQLLASELQLGLTVEGIENQQQHQILVELGCQQAQGYWYAKPMPAKQMALQLTGSL</sequence>
<dbReference type="InterPro" id="IPR035965">
    <property type="entry name" value="PAS-like_dom_sf"/>
</dbReference>
<dbReference type="SUPFAM" id="SSF55073">
    <property type="entry name" value="Nucleotide cyclase"/>
    <property type="match status" value="1"/>
</dbReference>
<dbReference type="InterPro" id="IPR043128">
    <property type="entry name" value="Rev_trsase/Diguanyl_cyclase"/>
</dbReference>
<feature type="domain" description="GGDEF" evidence="3">
    <location>
        <begin position="286"/>
        <end position="419"/>
    </location>
</feature>
<dbReference type="SMART" id="SM00091">
    <property type="entry name" value="PAS"/>
    <property type="match status" value="2"/>
</dbReference>
<evidence type="ECO:0000259" key="1">
    <source>
        <dbReference type="PROSITE" id="PS50112"/>
    </source>
</evidence>
<dbReference type="PANTHER" id="PTHR44757">
    <property type="entry name" value="DIGUANYLATE CYCLASE DGCP"/>
    <property type="match status" value="1"/>
</dbReference>
<dbReference type="SUPFAM" id="SSF141868">
    <property type="entry name" value="EAL domain-like"/>
    <property type="match status" value="1"/>
</dbReference>
<dbReference type="SUPFAM" id="SSF55785">
    <property type="entry name" value="PYP-like sensor domain (PAS domain)"/>
    <property type="match status" value="1"/>
</dbReference>
<dbReference type="Gene3D" id="3.30.70.270">
    <property type="match status" value="1"/>
</dbReference>
<comment type="caution">
    <text evidence="4">The sequence shown here is derived from an EMBL/GenBank/DDBJ whole genome shotgun (WGS) entry which is preliminary data.</text>
</comment>
<dbReference type="SMART" id="SM00052">
    <property type="entry name" value="EAL"/>
    <property type="match status" value="1"/>
</dbReference>
<feature type="domain" description="EAL" evidence="2">
    <location>
        <begin position="428"/>
        <end position="684"/>
    </location>
</feature>
<dbReference type="Proteomes" id="UP001336314">
    <property type="component" value="Unassembled WGS sequence"/>
</dbReference>
<feature type="domain" description="PAS" evidence="1">
    <location>
        <begin position="129"/>
        <end position="175"/>
    </location>
</feature>
<evidence type="ECO:0000259" key="2">
    <source>
        <dbReference type="PROSITE" id="PS50883"/>
    </source>
</evidence>
<evidence type="ECO:0000313" key="5">
    <source>
        <dbReference type="Proteomes" id="UP001336314"/>
    </source>
</evidence>
<reference evidence="4 5" key="1">
    <citation type="submission" date="2023-07" db="EMBL/GenBank/DDBJ databases">
        <title>Alkalimonas sp., MEB108 novel, alkaliphilic bacterium isolated from Lonar Lake, India.</title>
        <authorList>
            <person name="Joshi A."/>
            <person name="Thite S."/>
        </authorList>
    </citation>
    <scope>NUCLEOTIDE SEQUENCE [LARGE SCALE GENOMIC DNA]</scope>
    <source>
        <strain evidence="4 5">MEB108</strain>
    </source>
</reference>
<dbReference type="InterPro" id="IPR052155">
    <property type="entry name" value="Biofilm_reg_signaling"/>
</dbReference>
<evidence type="ECO:0000313" key="4">
    <source>
        <dbReference type="EMBL" id="MEE2002777.1"/>
    </source>
</evidence>
<dbReference type="Pfam" id="PF00990">
    <property type="entry name" value="GGDEF"/>
    <property type="match status" value="1"/>
</dbReference>
<dbReference type="InterPro" id="IPR001633">
    <property type="entry name" value="EAL_dom"/>
</dbReference>
<dbReference type="PANTHER" id="PTHR44757:SF2">
    <property type="entry name" value="BIOFILM ARCHITECTURE MAINTENANCE PROTEIN MBAA"/>
    <property type="match status" value="1"/>
</dbReference>
<gene>
    <name evidence="4" type="ORF">QWY20_15055</name>
</gene>
<proteinExistence type="predicted"/>
<dbReference type="Gene3D" id="3.20.20.450">
    <property type="entry name" value="EAL domain"/>
    <property type="match status" value="1"/>
</dbReference>
<dbReference type="NCBIfam" id="TIGR00229">
    <property type="entry name" value="sensory_box"/>
    <property type="match status" value="1"/>
</dbReference>
<dbReference type="Pfam" id="PF00989">
    <property type="entry name" value="PAS"/>
    <property type="match status" value="1"/>
</dbReference>